<evidence type="ECO:0000256" key="1">
    <source>
        <dbReference type="SAM" id="Phobius"/>
    </source>
</evidence>
<evidence type="ECO:0000313" key="3">
    <source>
        <dbReference type="Proteomes" id="UP000019132"/>
    </source>
</evidence>
<feature type="transmembrane region" description="Helical" evidence="1">
    <location>
        <begin position="194"/>
        <end position="217"/>
    </location>
</feature>
<dbReference type="EnsemblProtists" id="PYU1_T002478">
    <property type="protein sequence ID" value="PYU1_T002478"/>
    <property type="gene ID" value="PYU1_G002475"/>
</dbReference>
<keyword evidence="1" id="KW-0812">Transmembrane</keyword>
<dbReference type="AlphaFoldDB" id="K3WBY7"/>
<feature type="transmembrane region" description="Helical" evidence="1">
    <location>
        <begin position="366"/>
        <end position="388"/>
    </location>
</feature>
<keyword evidence="1" id="KW-1133">Transmembrane helix</keyword>
<reference evidence="3" key="1">
    <citation type="journal article" date="2010" name="Genome Biol.">
        <title>Genome sequence of the necrotrophic plant pathogen Pythium ultimum reveals original pathogenicity mechanisms and effector repertoire.</title>
        <authorList>
            <person name="Levesque C.A."/>
            <person name="Brouwer H."/>
            <person name="Cano L."/>
            <person name="Hamilton J.P."/>
            <person name="Holt C."/>
            <person name="Huitema E."/>
            <person name="Raffaele S."/>
            <person name="Robideau G.P."/>
            <person name="Thines M."/>
            <person name="Win J."/>
            <person name="Zerillo M.M."/>
            <person name="Beakes G.W."/>
            <person name="Boore J.L."/>
            <person name="Busam D."/>
            <person name="Dumas B."/>
            <person name="Ferriera S."/>
            <person name="Fuerstenberg S.I."/>
            <person name="Gachon C.M."/>
            <person name="Gaulin E."/>
            <person name="Govers F."/>
            <person name="Grenville-Briggs L."/>
            <person name="Horner N."/>
            <person name="Hostetler J."/>
            <person name="Jiang R.H."/>
            <person name="Johnson J."/>
            <person name="Krajaejun T."/>
            <person name="Lin H."/>
            <person name="Meijer H.J."/>
            <person name="Moore B."/>
            <person name="Morris P."/>
            <person name="Phuntmart V."/>
            <person name="Puiu D."/>
            <person name="Shetty J."/>
            <person name="Stajich J.E."/>
            <person name="Tripathy S."/>
            <person name="Wawra S."/>
            <person name="van West P."/>
            <person name="Whitty B.R."/>
            <person name="Coutinho P.M."/>
            <person name="Henrissat B."/>
            <person name="Martin F."/>
            <person name="Thomas P.D."/>
            <person name="Tyler B.M."/>
            <person name="De Vries R.P."/>
            <person name="Kamoun S."/>
            <person name="Yandell M."/>
            <person name="Tisserat N."/>
            <person name="Buell C.R."/>
        </authorList>
    </citation>
    <scope>NUCLEOTIDE SEQUENCE</scope>
    <source>
        <strain evidence="3">DAOM:BR144</strain>
    </source>
</reference>
<dbReference type="eggNOG" id="ENOG502T3M7">
    <property type="taxonomic scope" value="Eukaryota"/>
</dbReference>
<evidence type="ECO:0000313" key="2">
    <source>
        <dbReference type="EnsemblProtists" id="PYU1_T002478"/>
    </source>
</evidence>
<feature type="transmembrane region" description="Helical" evidence="1">
    <location>
        <begin position="87"/>
        <end position="111"/>
    </location>
</feature>
<sequence length="681" mass="75453">MSRQLSTAPFPDPSAGEAPPHPPDHLLIKFRPSVYCCLWVMLVALHAIHAVAYGNESLVCVTTLADSTMLLSMLKTVRMESTYNASITTMLLITSGFTSIWHSLAVLKALFWSCQSKRFSFLSLHDESDHAVAAGQLKAKALTRPVHKLYASWNGVFGMDSKYYANVRDIREIVEIGSQTYLVYSMSRSEPLRALNSFTAIALVLNCWSTPVGAMIWHRAENKSRYFSLLIGTWLACCFTIVHPMTQYYVYSYDVQRAYWHDLAWTVNNLRQLAQLLLGSWLQVISNRLNVLTLTVAMETLKARMRYLTPRNTHQPRQQMDNRSMKASAIVPLGPHTDTVENLRATTTIPATGSLLVLQNHRKRRVIFLAYGAVVLGLHIHASLLPSFDREHGPRCHFEVRPWFYRSAVCTALELNCHRLTTQGSAVDLEGELAKVDPAYLKVLIFSHCPRLEMPARIQSFANLFGIEVYNSSIAEWSEAAALEIRLHPSLAVLRLILVDGISELPPGLQVPGFPATDIGIISTDLQSLPDDLSAKWPNQMGTFMVELSKLDKVPEIATNAQVSVLSLAANAITGILPLDLFVNHSYMILTLSGNPIDGFPDTREIHGTMNFACGALLIQASNVSEIPGWLLGSAGHISVGSSPVCTLNALTTHLSVDCMPVQSAKSTLFPIEAHAQRRLP</sequence>
<reference evidence="2" key="3">
    <citation type="submission" date="2014-11" db="UniProtKB">
        <authorList>
            <consortium name="EnsemblProtists"/>
        </authorList>
    </citation>
    <scope>IDENTIFICATION</scope>
    <source>
        <strain evidence="2">DAOM BR144</strain>
    </source>
</reference>
<name>K3WBY7_GLOUD</name>
<protein>
    <submittedName>
        <fullName evidence="2">Uncharacterized protein</fullName>
    </submittedName>
</protein>
<dbReference type="HOGENOM" id="CLU_010354_3_0_1"/>
<reference evidence="3" key="2">
    <citation type="submission" date="2010-04" db="EMBL/GenBank/DDBJ databases">
        <authorList>
            <person name="Buell R."/>
            <person name="Hamilton J."/>
            <person name="Hostetler J."/>
        </authorList>
    </citation>
    <scope>NUCLEOTIDE SEQUENCE [LARGE SCALE GENOMIC DNA]</scope>
    <source>
        <strain evidence="3">DAOM:BR144</strain>
    </source>
</reference>
<keyword evidence="3" id="KW-1185">Reference proteome</keyword>
<dbReference type="STRING" id="431595.K3WBY7"/>
<dbReference type="SUPFAM" id="SSF52058">
    <property type="entry name" value="L domain-like"/>
    <property type="match status" value="1"/>
</dbReference>
<dbReference type="InParanoid" id="K3WBY7"/>
<dbReference type="VEuPathDB" id="FungiDB:PYU1_G002475"/>
<proteinExistence type="predicted"/>
<organism evidence="2 3">
    <name type="scientific">Globisporangium ultimum (strain ATCC 200006 / CBS 805.95 / DAOM BR144)</name>
    <name type="common">Pythium ultimum</name>
    <dbReference type="NCBI Taxonomy" id="431595"/>
    <lineage>
        <taxon>Eukaryota</taxon>
        <taxon>Sar</taxon>
        <taxon>Stramenopiles</taxon>
        <taxon>Oomycota</taxon>
        <taxon>Peronosporomycetes</taxon>
        <taxon>Pythiales</taxon>
        <taxon>Pythiaceae</taxon>
        <taxon>Globisporangium</taxon>
    </lineage>
</organism>
<accession>K3WBY7</accession>
<feature type="transmembrane region" description="Helical" evidence="1">
    <location>
        <begin position="34"/>
        <end position="54"/>
    </location>
</feature>
<feature type="transmembrane region" description="Helical" evidence="1">
    <location>
        <begin position="229"/>
        <end position="251"/>
    </location>
</feature>
<dbReference type="Proteomes" id="UP000019132">
    <property type="component" value="Unassembled WGS sequence"/>
</dbReference>
<keyword evidence="1" id="KW-0472">Membrane</keyword>